<keyword evidence="3" id="KW-1185">Reference proteome</keyword>
<organism evidence="2 3">
    <name type="scientific">Archangium minus</name>
    <dbReference type="NCBI Taxonomy" id="83450"/>
    <lineage>
        <taxon>Bacteria</taxon>
        <taxon>Pseudomonadati</taxon>
        <taxon>Myxococcota</taxon>
        <taxon>Myxococcia</taxon>
        <taxon>Myxococcales</taxon>
        <taxon>Cystobacterineae</taxon>
        <taxon>Archangiaceae</taxon>
        <taxon>Archangium</taxon>
    </lineage>
</organism>
<proteinExistence type="predicted"/>
<dbReference type="Proteomes" id="UP001611383">
    <property type="component" value="Chromosome"/>
</dbReference>
<evidence type="ECO:0008006" key="4">
    <source>
        <dbReference type="Google" id="ProtNLM"/>
    </source>
</evidence>
<evidence type="ECO:0000313" key="2">
    <source>
        <dbReference type="EMBL" id="WNG44429.1"/>
    </source>
</evidence>
<dbReference type="RefSeq" id="WP_395817203.1">
    <property type="nucleotide sequence ID" value="NZ_CP043494.1"/>
</dbReference>
<evidence type="ECO:0000313" key="3">
    <source>
        <dbReference type="Proteomes" id="UP001611383"/>
    </source>
</evidence>
<dbReference type="EMBL" id="CP043494">
    <property type="protein sequence ID" value="WNG44429.1"/>
    <property type="molecule type" value="Genomic_DNA"/>
</dbReference>
<reference evidence="2 3" key="1">
    <citation type="submission" date="2019-08" db="EMBL/GenBank/DDBJ databases">
        <title>Archangium and Cystobacter genomes.</title>
        <authorList>
            <person name="Chen I.-C.K."/>
            <person name="Wielgoss S."/>
        </authorList>
    </citation>
    <scope>NUCLEOTIDE SEQUENCE [LARGE SCALE GENOMIC DNA]</scope>
    <source>
        <strain evidence="2 3">Cbm 6</strain>
    </source>
</reference>
<name>A0ABY9WKX7_9BACT</name>
<accession>A0ABY9WKX7</accession>
<dbReference type="PANTHER" id="PTHR35889:SF3">
    <property type="entry name" value="F-BOX DOMAIN-CONTAINING PROTEIN"/>
    <property type="match status" value="1"/>
</dbReference>
<sequence>MRLDDMEREAVTSRVPGKKRLRRWVFVLGGLTLMWGCGGGGEPDPEPDPEPEARPTFSRDVVPLFQGSCGFGSGCHGTAQPAGYVQLTVGSGDAAALLERLKAKSVREPSLRLVEPGNPSGSFLLRKVTGDFTGLPCAPNACGERMPQRSTPLPQAEIDLLERWIQQGAVLE</sequence>
<dbReference type="PANTHER" id="PTHR35889">
    <property type="entry name" value="CYCLOINULO-OLIGOSACCHARIDE FRUCTANOTRANSFERASE-RELATED"/>
    <property type="match status" value="1"/>
</dbReference>
<protein>
    <recommendedName>
        <fullName evidence="4">Lipoprotein</fullName>
    </recommendedName>
</protein>
<feature type="region of interest" description="Disordered" evidence="1">
    <location>
        <begin position="37"/>
        <end position="56"/>
    </location>
</feature>
<evidence type="ECO:0000256" key="1">
    <source>
        <dbReference type="SAM" id="MobiDB-lite"/>
    </source>
</evidence>
<gene>
    <name evidence="2" type="ORF">F0U60_10135</name>
</gene>